<evidence type="ECO:0000256" key="1">
    <source>
        <dbReference type="SAM" id="MobiDB-lite"/>
    </source>
</evidence>
<sequence>MPKRWLDPAFFTDEKMKRATVPERLLAAAIIAHQDDDGRLKGDPAYLRAIAFLYDDYSLEEVKAMRDHLTQANPNIIIYENAGDEYIQLRRHKRYQKPRYYHPSKFPAPPEWPFEEQQPSGDQRETNQQPSGNQKVTQGEGKGLDLDKGRGKG</sequence>
<feature type="non-terminal residue" evidence="2">
    <location>
        <position position="153"/>
    </location>
</feature>
<dbReference type="AlphaFoldDB" id="X1RG49"/>
<protein>
    <submittedName>
        <fullName evidence="2">Uncharacterized protein</fullName>
    </submittedName>
</protein>
<feature type="region of interest" description="Disordered" evidence="1">
    <location>
        <begin position="98"/>
        <end position="153"/>
    </location>
</feature>
<name>X1RG49_9ZZZZ</name>
<feature type="compositionally biased region" description="Polar residues" evidence="1">
    <location>
        <begin position="117"/>
        <end position="137"/>
    </location>
</feature>
<comment type="caution">
    <text evidence="2">The sequence shown here is derived from an EMBL/GenBank/DDBJ whole genome shotgun (WGS) entry which is preliminary data.</text>
</comment>
<organism evidence="2">
    <name type="scientific">marine sediment metagenome</name>
    <dbReference type="NCBI Taxonomy" id="412755"/>
    <lineage>
        <taxon>unclassified sequences</taxon>
        <taxon>metagenomes</taxon>
        <taxon>ecological metagenomes</taxon>
    </lineage>
</organism>
<accession>X1RG49</accession>
<gene>
    <name evidence="2" type="ORF">S12H4_22892</name>
</gene>
<feature type="compositionally biased region" description="Basic and acidic residues" evidence="1">
    <location>
        <begin position="142"/>
        <end position="153"/>
    </location>
</feature>
<proteinExistence type="predicted"/>
<dbReference type="EMBL" id="BARW01012029">
    <property type="protein sequence ID" value="GAI79593.1"/>
    <property type="molecule type" value="Genomic_DNA"/>
</dbReference>
<evidence type="ECO:0000313" key="2">
    <source>
        <dbReference type="EMBL" id="GAI79593.1"/>
    </source>
</evidence>
<reference evidence="2" key="1">
    <citation type="journal article" date="2014" name="Front. Microbiol.">
        <title>High frequency of phylogenetically diverse reductive dehalogenase-homologous genes in deep subseafloor sedimentary metagenomes.</title>
        <authorList>
            <person name="Kawai M."/>
            <person name="Futagami T."/>
            <person name="Toyoda A."/>
            <person name="Takaki Y."/>
            <person name="Nishi S."/>
            <person name="Hori S."/>
            <person name="Arai W."/>
            <person name="Tsubouchi T."/>
            <person name="Morono Y."/>
            <person name="Uchiyama I."/>
            <person name="Ito T."/>
            <person name="Fujiyama A."/>
            <person name="Inagaki F."/>
            <person name="Takami H."/>
        </authorList>
    </citation>
    <scope>NUCLEOTIDE SEQUENCE</scope>
    <source>
        <strain evidence="2">Expedition CK06-06</strain>
    </source>
</reference>